<evidence type="ECO:0000313" key="2">
    <source>
        <dbReference type="EMBL" id="ESQ46072.1"/>
    </source>
</evidence>
<dbReference type="Proteomes" id="UP000030689">
    <property type="component" value="Unassembled WGS sequence"/>
</dbReference>
<dbReference type="Gramene" id="ESQ46072">
    <property type="protein sequence ID" value="ESQ46072"/>
    <property type="gene ID" value="EUTSA_v10000397mg"/>
</dbReference>
<feature type="region of interest" description="Disordered" evidence="1">
    <location>
        <begin position="1"/>
        <end position="21"/>
    </location>
</feature>
<keyword evidence="3" id="KW-1185">Reference proteome</keyword>
<reference evidence="2 3" key="1">
    <citation type="journal article" date="2013" name="Front. Plant Sci.">
        <title>The Reference Genome of the Halophytic Plant Eutrema salsugineum.</title>
        <authorList>
            <person name="Yang R."/>
            <person name="Jarvis D.E."/>
            <person name="Chen H."/>
            <person name="Beilstein M.A."/>
            <person name="Grimwood J."/>
            <person name="Jenkins J."/>
            <person name="Shu S."/>
            <person name="Prochnik S."/>
            <person name="Xin M."/>
            <person name="Ma C."/>
            <person name="Schmutz J."/>
            <person name="Wing R.A."/>
            <person name="Mitchell-Olds T."/>
            <person name="Schumaker K.S."/>
            <person name="Wang X."/>
        </authorList>
    </citation>
    <scope>NUCLEOTIDE SEQUENCE [LARGE SCALE GENOMIC DNA]</scope>
</reference>
<dbReference type="STRING" id="72664.V4LUC2"/>
<dbReference type="EMBL" id="KI517426">
    <property type="protein sequence ID" value="ESQ46072.1"/>
    <property type="molecule type" value="Genomic_DNA"/>
</dbReference>
<organism evidence="2 3">
    <name type="scientific">Eutrema salsugineum</name>
    <name type="common">Saltwater cress</name>
    <name type="synonym">Sisymbrium salsugineum</name>
    <dbReference type="NCBI Taxonomy" id="72664"/>
    <lineage>
        <taxon>Eukaryota</taxon>
        <taxon>Viridiplantae</taxon>
        <taxon>Streptophyta</taxon>
        <taxon>Embryophyta</taxon>
        <taxon>Tracheophyta</taxon>
        <taxon>Spermatophyta</taxon>
        <taxon>Magnoliopsida</taxon>
        <taxon>eudicotyledons</taxon>
        <taxon>Gunneridae</taxon>
        <taxon>Pentapetalae</taxon>
        <taxon>rosids</taxon>
        <taxon>malvids</taxon>
        <taxon>Brassicales</taxon>
        <taxon>Brassicaceae</taxon>
        <taxon>Eutremeae</taxon>
        <taxon>Eutrema</taxon>
    </lineage>
</organism>
<accession>V4LUC2</accession>
<sequence length="90" mass="10101">MDTQSIKTENQPKPAVSTSCRKHVKDDNATFLANLKEHFNEFVNASMDEHKTCFKNTMDKIMGRSNAVEEKKVESTEVKIQAPLQAADSS</sequence>
<evidence type="ECO:0000313" key="3">
    <source>
        <dbReference type="Proteomes" id="UP000030689"/>
    </source>
</evidence>
<dbReference type="AlphaFoldDB" id="V4LUC2"/>
<dbReference type="OMA" id="QFSISTW"/>
<proteinExistence type="predicted"/>
<protein>
    <submittedName>
        <fullName evidence="2">Uncharacterized protein</fullName>
    </submittedName>
</protein>
<gene>
    <name evidence="2" type="ORF">EUTSA_v10000397mg</name>
</gene>
<evidence type="ECO:0000256" key="1">
    <source>
        <dbReference type="SAM" id="MobiDB-lite"/>
    </source>
</evidence>
<name>V4LUC2_EUTSA</name>
<feature type="compositionally biased region" description="Polar residues" evidence="1">
    <location>
        <begin position="1"/>
        <end position="19"/>
    </location>
</feature>
<dbReference type="PANTHER" id="PTHR33622">
    <property type="entry name" value="OS03G0724500 PROTEIN"/>
    <property type="match status" value="1"/>
</dbReference>
<dbReference type="OrthoDB" id="631057at2759"/>
<dbReference type="KEGG" id="eus:EUTSA_v10000397mg"/>
<dbReference type="PANTHER" id="PTHR33622:SF10">
    <property type="entry name" value="MARKER FOR OXIDATIVE STRESS RESPONSE PROTEIN"/>
    <property type="match status" value="1"/>
</dbReference>